<organism evidence="2 3">
    <name type="scientific">Aerophototrophica crusticola</name>
    <dbReference type="NCBI Taxonomy" id="1709002"/>
    <lineage>
        <taxon>Bacteria</taxon>
        <taxon>Pseudomonadati</taxon>
        <taxon>Pseudomonadota</taxon>
        <taxon>Alphaproteobacteria</taxon>
        <taxon>Rhodospirillales</taxon>
        <taxon>Rhodospirillaceae</taxon>
        <taxon>Aerophototrophica</taxon>
    </lineage>
</organism>
<dbReference type="GO" id="GO:0005886">
    <property type="term" value="C:plasma membrane"/>
    <property type="evidence" value="ECO:0007669"/>
    <property type="project" value="TreeGrafter"/>
</dbReference>
<reference evidence="2" key="1">
    <citation type="submission" date="2020-04" db="EMBL/GenBank/DDBJ databases">
        <title>A desert anoxygenic phototrophic bacterium fixes CO2 using RubisCO under aerobic conditions.</title>
        <authorList>
            <person name="Tang K."/>
        </authorList>
    </citation>
    <scope>NUCLEOTIDE SEQUENCE [LARGE SCALE GENOMIC DNA]</scope>
    <source>
        <strain evidence="2">MIMtkB3</strain>
    </source>
</reference>
<proteinExistence type="predicted"/>
<accession>A0A858R9J2</accession>
<dbReference type="AlphaFoldDB" id="A0A858R9J2"/>
<feature type="transmembrane region" description="Helical" evidence="1">
    <location>
        <begin position="402"/>
        <end position="419"/>
    </location>
</feature>
<feature type="transmembrane region" description="Helical" evidence="1">
    <location>
        <begin position="321"/>
        <end position="339"/>
    </location>
</feature>
<evidence type="ECO:0000256" key="1">
    <source>
        <dbReference type="SAM" id="Phobius"/>
    </source>
</evidence>
<keyword evidence="3" id="KW-1185">Reference proteome</keyword>
<feature type="transmembrane region" description="Helical" evidence="1">
    <location>
        <begin position="346"/>
        <end position="364"/>
    </location>
</feature>
<dbReference type="PIRSF" id="PIRSF004548">
    <property type="entry name" value="CreD"/>
    <property type="match status" value="1"/>
</dbReference>
<evidence type="ECO:0000313" key="2">
    <source>
        <dbReference type="EMBL" id="QJE73842.1"/>
    </source>
</evidence>
<dbReference type="PANTHER" id="PTHR30092:SF0">
    <property type="entry name" value="INNER MEMBRANE PROTEIN CRED"/>
    <property type="match status" value="1"/>
</dbReference>
<dbReference type="EMBL" id="CP051775">
    <property type="protein sequence ID" value="QJE73842.1"/>
    <property type="molecule type" value="Genomic_DNA"/>
</dbReference>
<feature type="transmembrane region" description="Helical" evidence="1">
    <location>
        <begin position="370"/>
        <end position="390"/>
    </location>
</feature>
<evidence type="ECO:0000313" key="3">
    <source>
        <dbReference type="Proteomes" id="UP000501891"/>
    </source>
</evidence>
<dbReference type="Pfam" id="PF06123">
    <property type="entry name" value="CreD"/>
    <property type="match status" value="1"/>
</dbReference>
<dbReference type="InterPro" id="IPR010364">
    <property type="entry name" value="Uncharacterised_IM_CreD"/>
</dbReference>
<dbReference type="NCBIfam" id="NF008712">
    <property type="entry name" value="PRK11715.1-1"/>
    <property type="match status" value="1"/>
</dbReference>
<sequence length="463" mass="49150">MQSLFNDGPPATPQPRWWHGLAGGSALKLGQVAALTLALMVPLSLVQGLVEERSSRGAEAVAGIAEAWGGDQRIGGPILVVPVEDPDGKIGRMLHVAPATLSVGAALAPEVRYRGIWQALLYTGDIRIRGHYALPDLPSLLVRPEALRLDLAFVQLGLSDPSGLGDTPTVKLGDKAVEVRPGWHRSPQAGGGMPEGLMGLTALTGAQGLEQGLDLEVALSLRGTESLSVHPLGRDTTVAVTAPWPSPSTIGSFLPTGLEVRDDGFAARWSVPFAARDFPADWVVPAGGKLERQFHANAARVGVSLVTRMDHYAGVLRATKYGVLFVALTLLMFFLCEAVGGARVHWVQYGMVGLAVCLFYLLLLSLSEQVAFGLAYAAASAGIVGMVGLYSLSVLRSRRQSLLVVPALTALYALLYVILQAEEQALLLGSLLLFATLGAVMFVTRDIDWHQDVDRKVPADLPA</sequence>
<keyword evidence="1" id="KW-0812">Transmembrane</keyword>
<protein>
    <submittedName>
        <fullName evidence="2">Cell envelope integrity protein CreD</fullName>
    </submittedName>
</protein>
<dbReference type="PANTHER" id="PTHR30092">
    <property type="entry name" value="INNER MEMBRANE PROTEIN CRED"/>
    <property type="match status" value="1"/>
</dbReference>
<dbReference type="Proteomes" id="UP000501891">
    <property type="component" value="Chromosome"/>
</dbReference>
<feature type="transmembrane region" description="Helical" evidence="1">
    <location>
        <begin position="425"/>
        <end position="443"/>
    </location>
</feature>
<keyword evidence="1" id="KW-0472">Membrane</keyword>
<dbReference type="KEGG" id="acru:HHL28_12715"/>
<gene>
    <name evidence="2" type="primary">creD</name>
    <name evidence="2" type="ORF">HHL28_12715</name>
</gene>
<name>A0A858R9J2_9PROT</name>
<keyword evidence="1" id="KW-1133">Transmembrane helix</keyword>